<proteinExistence type="predicted"/>
<feature type="region of interest" description="Disordered" evidence="1">
    <location>
        <begin position="80"/>
        <end position="114"/>
    </location>
</feature>
<gene>
    <name evidence="2" type="ORF">OLEA9_A043597</name>
</gene>
<protein>
    <submittedName>
        <fullName evidence="2">Uncharacterized protein</fullName>
    </submittedName>
</protein>
<accession>A0A8S0UPU4</accession>
<feature type="region of interest" description="Disordered" evidence="1">
    <location>
        <begin position="1"/>
        <end position="52"/>
    </location>
</feature>
<sequence>MARSRSVKRGEKVGSHNSNTRGKRKFDEVQKDSSSKRHKSSRPATTLPAKKLEICDLEPLEDEMAMSYMTEVRYKKLVQPDRSCGEKRKHGSISRSVHRARTSTKPSSSGMKQSTPMLLITNGRLGYSNVYIDDDDFVDLPPRWMRTLVNGDSPVGSIS</sequence>
<keyword evidence="3" id="KW-1185">Reference proteome</keyword>
<dbReference type="EMBL" id="CACTIH010009031">
    <property type="protein sequence ID" value="CAA3019843.1"/>
    <property type="molecule type" value="Genomic_DNA"/>
</dbReference>
<evidence type="ECO:0000313" key="3">
    <source>
        <dbReference type="Proteomes" id="UP000594638"/>
    </source>
</evidence>
<feature type="compositionally biased region" description="Polar residues" evidence="1">
    <location>
        <begin position="103"/>
        <end position="114"/>
    </location>
</feature>
<dbReference type="AlphaFoldDB" id="A0A8S0UPU4"/>
<organism evidence="2 3">
    <name type="scientific">Olea europaea subsp. europaea</name>
    <dbReference type="NCBI Taxonomy" id="158383"/>
    <lineage>
        <taxon>Eukaryota</taxon>
        <taxon>Viridiplantae</taxon>
        <taxon>Streptophyta</taxon>
        <taxon>Embryophyta</taxon>
        <taxon>Tracheophyta</taxon>
        <taxon>Spermatophyta</taxon>
        <taxon>Magnoliopsida</taxon>
        <taxon>eudicotyledons</taxon>
        <taxon>Gunneridae</taxon>
        <taxon>Pentapetalae</taxon>
        <taxon>asterids</taxon>
        <taxon>lamiids</taxon>
        <taxon>Lamiales</taxon>
        <taxon>Oleaceae</taxon>
        <taxon>Oleeae</taxon>
        <taxon>Olea</taxon>
    </lineage>
</organism>
<feature type="compositionally biased region" description="Basic and acidic residues" evidence="1">
    <location>
        <begin position="25"/>
        <end position="35"/>
    </location>
</feature>
<evidence type="ECO:0000256" key="1">
    <source>
        <dbReference type="SAM" id="MobiDB-lite"/>
    </source>
</evidence>
<dbReference type="Proteomes" id="UP000594638">
    <property type="component" value="Unassembled WGS sequence"/>
</dbReference>
<feature type="compositionally biased region" description="Basic residues" evidence="1">
    <location>
        <begin position="87"/>
        <end position="102"/>
    </location>
</feature>
<name>A0A8S0UPU4_OLEEU</name>
<evidence type="ECO:0000313" key="2">
    <source>
        <dbReference type="EMBL" id="CAA3019843.1"/>
    </source>
</evidence>
<comment type="caution">
    <text evidence="2">The sequence shown here is derived from an EMBL/GenBank/DDBJ whole genome shotgun (WGS) entry which is preliminary data.</text>
</comment>
<dbReference type="Gramene" id="OE9A043597T1">
    <property type="protein sequence ID" value="OE9A043597C1"/>
    <property type="gene ID" value="OE9A043597"/>
</dbReference>
<reference evidence="2 3" key="1">
    <citation type="submission" date="2019-12" db="EMBL/GenBank/DDBJ databases">
        <authorList>
            <person name="Alioto T."/>
            <person name="Alioto T."/>
            <person name="Gomez Garrido J."/>
        </authorList>
    </citation>
    <scope>NUCLEOTIDE SEQUENCE [LARGE SCALE GENOMIC DNA]</scope>
</reference>